<sequence length="144" mass="15685">MLEERSRDIQPRIDDGISYGAARQRCQIGRLWDYRLHGIGKHRSSRLEVQTGNTDSRPHAPRESASHVDRQLGSESVKGPDLTTVSHLLNVSEGHAVSSDLVPDDGGKVVITAGFPFGTVGSTNLLYIMDIPPKAARQEGSQPC</sequence>
<protein>
    <submittedName>
        <fullName evidence="2">Uncharacterized protein</fullName>
    </submittedName>
</protein>
<organism evidence="2 3">
    <name type="scientific">Geodia barretti</name>
    <name type="common">Barrett's horny sponge</name>
    <dbReference type="NCBI Taxonomy" id="519541"/>
    <lineage>
        <taxon>Eukaryota</taxon>
        <taxon>Metazoa</taxon>
        <taxon>Porifera</taxon>
        <taxon>Demospongiae</taxon>
        <taxon>Heteroscleromorpha</taxon>
        <taxon>Tetractinellida</taxon>
        <taxon>Astrophorina</taxon>
        <taxon>Geodiidae</taxon>
        <taxon>Geodia</taxon>
    </lineage>
</organism>
<keyword evidence="3" id="KW-1185">Reference proteome</keyword>
<name>A0AA35WD28_GEOBA</name>
<evidence type="ECO:0000313" key="2">
    <source>
        <dbReference type="EMBL" id="CAI8012791.1"/>
    </source>
</evidence>
<dbReference type="EMBL" id="CASHTH010001216">
    <property type="protein sequence ID" value="CAI8012791.1"/>
    <property type="molecule type" value="Genomic_DNA"/>
</dbReference>
<evidence type="ECO:0000256" key="1">
    <source>
        <dbReference type="SAM" id="MobiDB-lite"/>
    </source>
</evidence>
<gene>
    <name evidence="2" type="ORF">GBAR_LOCUS8178</name>
</gene>
<feature type="compositionally biased region" description="Basic and acidic residues" evidence="1">
    <location>
        <begin position="56"/>
        <end position="72"/>
    </location>
</feature>
<comment type="caution">
    <text evidence="2">The sequence shown here is derived from an EMBL/GenBank/DDBJ whole genome shotgun (WGS) entry which is preliminary data.</text>
</comment>
<feature type="region of interest" description="Disordered" evidence="1">
    <location>
        <begin position="43"/>
        <end position="80"/>
    </location>
</feature>
<dbReference type="AlphaFoldDB" id="A0AA35WD28"/>
<accession>A0AA35WD28</accession>
<dbReference type="Proteomes" id="UP001174909">
    <property type="component" value="Unassembled WGS sequence"/>
</dbReference>
<proteinExistence type="predicted"/>
<evidence type="ECO:0000313" key="3">
    <source>
        <dbReference type="Proteomes" id="UP001174909"/>
    </source>
</evidence>
<reference evidence="2" key="1">
    <citation type="submission" date="2023-03" db="EMBL/GenBank/DDBJ databases">
        <authorList>
            <person name="Steffen K."/>
            <person name="Cardenas P."/>
        </authorList>
    </citation>
    <scope>NUCLEOTIDE SEQUENCE</scope>
</reference>